<reference evidence="2" key="1">
    <citation type="submission" date="2020-02" db="EMBL/GenBank/DDBJ databases">
        <authorList>
            <person name="Meier V. D."/>
        </authorList>
    </citation>
    <scope>NUCLEOTIDE SEQUENCE</scope>
    <source>
        <strain evidence="2">AVDCRST_MAG06</strain>
    </source>
</reference>
<feature type="compositionally biased region" description="Low complexity" evidence="1">
    <location>
        <begin position="73"/>
        <end position="83"/>
    </location>
</feature>
<dbReference type="AlphaFoldDB" id="A0A6J4N1Q5"/>
<feature type="compositionally biased region" description="Basic and acidic residues" evidence="1">
    <location>
        <begin position="125"/>
        <end position="137"/>
    </location>
</feature>
<accession>A0A6J4N1Q5</accession>
<gene>
    <name evidence="2" type="ORF">AVDCRST_MAG06-399</name>
</gene>
<evidence type="ECO:0000313" key="2">
    <source>
        <dbReference type="EMBL" id="CAA9374980.1"/>
    </source>
</evidence>
<protein>
    <submittedName>
        <fullName evidence="2">Uncharacterized protein</fullName>
    </submittedName>
</protein>
<name>A0A6J4N1Q5_9ACTN</name>
<dbReference type="EMBL" id="CADCUP010000034">
    <property type="protein sequence ID" value="CAA9374980.1"/>
    <property type="molecule type" value="Genomic_DNA"/>
</dbReference>
<feature type="region of interest" description="Disordered" evidence="1">
    <location>
        <begin position="1"/>
        <end position="137"/>
    </location>
</feature>
<feature type="compositionally biased region" description="Basic residues" evidence="1">
    <location>
        <begin position="88"/>
        <end position="105"/>
    </location>
</feature>
<feature type="non-terminal residue" evidence="2">
    <location>
        <position position="137"/>
    </location>
</feature>
<proteinExistence type="predicted"/>
<evidence type="ECO:0000256" key="1">
    <source>
        <dbReference type="SAM" id="MobiDB-lite"/>
    </source>
</evidence>
<feature type="compositionally biased region" description="Basic residues" evidence="1">
    <location>
        <begin position="27"/>
        <end position="57"/>
    </location>
</feature>
<organism evidence="2">
    <name type="scientific">uncultured Nocardioides sp</name>
    <dbReference type="NCBI Taxonomy" id="198441"/>
    <lineage>
        <taxon>Bacteria</taxon>
        <taxon>Bacillati</taxon>
        <taxon>Actinomycetota</taxon>
        <taxon>Actinomycetes</taxon>
        <taxon>Propionibacteriales</taxon>
        <taxon>Nocardioidaceae</taxon>
        <taxon>Nocardioides</taxon>
        <taxon>environmental samples</taxon>
    </lineage>
</organism>
<feature type="non-terminal residue" evidence="2">
    <location>
        <position position="1"/>
    </location>
</feature>
<sequence>GSPTRPAPARRPGDAARTPPRDAGHPACRRLPARRPGRLHLGRGRPRRPGDHRRRVGQGRERPPRWPRRGQPGRRPAVAHPRGPGAGARRRRVGGRRRGAVRRALPHPAREPDPRRARHRRRPGARRELARDRRPRL</sequence>
<feature type="compositionally biased region" description="Basic and acidic residues" evidence="1">
    <location>
        <begin position="11"/>
        <end position="24"/>
    </location>
</feature>